<dbReference type="Gene3D" id="2.120.10.80">
    <property type="entry name" value="Kelch-type beta propeller"/>
    <property type="match status" value="2"/>
</dbReference>
<dbReference type="AlphaFoldDB" id="A0AA35WDG1"/>
<proteinExistence type="inferred from homology"/>
<comment type="pathway">
    <text evidence="1">tRNA modification; wybutosine-tRNA(Phe) biosynthesis.</text>
</comment>
<dbReference type="InterPro" id="IPR015915">
    <property type="entry name" value="Kelch-typ_b-propeller"/>
</dbReference>
<evidence type="ECO:0000313" key="5">
    <source>
        <dbReference type="Proteomes" id="UP001174909"/>
    </source>
</evidence>
<dbReference type="PANTHER" id="PTHR46529">
    <property type="entry name" value="TRNA WYBUTOSINE-SYNTHESIZING PROTEIN 4"/>
    <property type="match status" value="1"/>
</dbReference>
<sequence length="406" mass="44886">MNTFFSWLPEKEKQRIRGLEQFDEYEEWHLKCSHYMILCAFKGRVNVLKDHILPNSFVGDDSLRPVYKSVKLTVESIYYSSSCLKRYGHGSCVLSDGSIVIIGGYGESSFGGITPHSRLNDVLKLQLDTEGWKLCSLDNVHGSGPGVLMHHTATAIANGTAVFVIGGRTSPACPNKKMFVLRENEPFSDAFEWSEIVLHPESAVMEPCWRHTANCIHVDNEEVVLIVGGSCVRTCALVDIYKLNTASWRLEKLCVSLPEGRCFHSCVSCWEGLMICGGMDSSMQPISSCLYLRHSLPDVWNLSPVHFSPPIPPKYSMSAAVTGDHVILSGGVGLEPSPDLIVINLALRIWFGAMIFHEKEDILLEKHTCHLLAGQKLVLLGGGGNCFSFGTHFNCGICTIDTNSLF</sequence>
<keyword evidence="5" id="KW-1185">Reference proteome</keyword>
<evidence type="ECO:0000256" key="2">
    <source>
        <dbReference type="ARBA" id="ARBA00010703"/>
    </source>
</evidence>
<dbReference type="Gene3D" id="3.40.50.150">
    <property type="entry name" value="Vaccinia Virus protein VP39"/>
    <property type="match status" value="1"/>
</dbReference>
<dbReference type="InterPro" id="IPR029063">
    <property type="entry name" value="SAM-dependent_MTases_sf"/>
</dbReference>
<dbReference type="GO" id="GO:0008175">
    <property type="term" value="F:tRNA methyltransferase activity"/>
    <property type="evidence" value="ECO:0007669"/>
    <property type="project" value="TreeGrafter"/>
</dbReference>
<dbReference type="SUPFAM" id="SSF117281">
    <property type="entry name" value="Kelch motif"/>
    <property type="match status" value="1"/>
</dbReference>
<evidence type="ECO:0000256" key="1">
    <source>
        <dbReference type="ARBA" id="ARBA00004797"/>
    </source>
</evidence>
<dbReference type="GO" id="GO:0030488">
    <property type="term" value="P:tRNA methylation"/>
    <property type="evidence" value="ECO:0007669"/>
    <property type="project" value="TreeGrafter"/>
</dbReference>
<gene>
    <name evidence="4" type="ORF">GBAR_LOCUS6941</name>
</gene>
<dbReference type="EMBL" id="CASHTH010001043">
    <property type="protein sequence ID" value="CAI8010525.1"/>
    <property type="molecule type" value="Genomic_DNA"/>
</dbReference>
<dbReference type="Proteomes" id="UP001174909">
    <property type="component" value="Unassembled WGS sequence"/>
</dbReference>
<accession>A0AA35WDG1</accession>
<reference evidence="4" key="1">
    <citation type="submission" date="2023-03" db="EMBL/GenBank/DDBJ databases">
        <authorList>
            <person name="Steffen K."/>
            <person name="Cardenas P."/>
        </authorList>
    </citation>
    <scope>NUCLEOTIDE SEQUENCE</scope>
</reference>
<keyword evidence="3" id="KW-0949">S-adenosyl-L-methionine</keyword>
<organism evidence="4 5">
    <name type="scientific">Geodia barretti</name>
    <name type="common">Barrett's horny sponge</name>
    <dbReference type="NCBI Taxonomy" id="519541"/>
    <lineage>
        <taxon>Eukaryota</taxon>
        <taxon>Metazoa</taxon>
        <taxon>Porifera</taxon>
        <taxon>Demospongiae</taxon>
        <taxon>Heteroscleromorpha</taxon>
        <taxon>Tetractinellida</taxon>
        <taxon>Astrophorina</taxon>
        <taxon>Geodiidae</taxon>
        <taxon>Geodia</taxon>
    </lineage>
</organism>
<comment type="caution">
    <text evidence="4">The sequence shown here is derived from an EMBL/GenBank/DDBJ whole genome shotgun (WGS) entry which is preliminary data.</text>
</comment>
<evidence type="ECO:0000256" key="3">
    <source>
        <dbReference type="ARBA" id="ARBA00022691"/>
    </source>
</evidence>
<dbReference type="GO" id="GO:0031591">
    <property type="term" value="P:wybutosine biosynthetic process"/>
    <property type="evidence" value="ECO:0007669"/>
    <property type="project" value="TreeGrafter"/>
</dbReference>
<dbReference type="Pfam" id="PF24681">
    <property type="entry name" value="Kelch_KLHDC2_KLHL20_DRC7"/>
    <property type="match status" value="1"/>
</dbReference>
<dbReference type="PANTHER" id="PTHR46529:SF1">
    <property type="entry name" value="TRNA WYBUTOSINE-SYNTHESIZING PROTEIN 4"/>
    <property type="match status" value="1"/>
</dbReference>
<comment type="similarity">
    <text evidence="2">Belongs to the methyltransferase superfamily. LCMT family.</text>
</comment>
<name>A0AA35WDG1_GEOBA</name>
<evidence type="ECO:0000313" key="4">
    <source>
        <dbReference type="EMBL" id="CAI8010525.1"/>
    </source>
</evidence>
<protein>
    <submittedName>
        <fullName evidence="4">tRNA wybutosine-synthesizing protein 4</fullName>
    </submittedName>
</protein>